<dbReference type="CDD" id="cd17353">
    <property type="entry name" value="MFS_OFA_like"/>
    <property type="match status" value="1"/>
</dbReference>
<comment type="caution">
    <text evidence="7">The sequence shown here is derived from an EMBL/GenBank/DDBJ whole genome shotgun (WGS) entry which is preliminary data.</text>
</comment>
<protein>
    <submittedName>
        <fullName evidence="7">MFS transporter</fullName>
    </submittedName>
</protein>
<feature type="transmembrane region" description="Helical" evidence="5">
    <location>
        <begin position="58"/>
        <end position="76"/>
    </location>
</feature>
<evidence type="ECO:0000259" key="6">
    <source>
        <dbReference type="PROSITE" id="PS50850"/>
    </source>
</evidence>
<sequence length="415" mass="44066">MNDLKIFGLPARQGRWLFLPLGITAMLCLGTVYSWSIFRKPLTEALKQQGITIGATETLLPFATLLVVFAILMPIASRYIERYGASKVTAVGGIIVGLGYFLSSFATNIPLLVITYGLIAGAGIGIVYGVPIAVTAKWFPDRKGLAVGFTVVGFGLSPLITAPLAGYFIATYGIDSTFRIFGVAFTAILLAIATQLKFPPADWQPTPQSTAKPASTEPDRLLSSPSFFALWSCYAIGTLAGLMAIGIANNVGNEIIELDPSMATASVSIFAIFNGVGRPMFGWLTDRLKPKKAAILSYVMILIASIVMLNTGKGQVANYFFAFALLWLSLGGWLAIAPTATLSMFNPTNYTKNYGIVFTAYGAGALVGTLVAGSAKDIFGSYTNAFIPTAILSILGILIATFALKPDAKTQQVLS</sequence>
<feature type="domain" description="Major facilitator superfamily (MFS) profile" evidence="6">
    <location>
        <begin position="20"/>
        <end position="408"/>
    </location>
</feature>
<dbReference type="InterPro" id="IPR011701">
    <property type="entry name" value="MFS"/>
</dbReference>
<name>A0A2T1GFH5_9CYAN</name>
<dbReference type="Proteomes" id="UP000238937">
    <property type="component" value="Unassembled WGS sequence"/>
</dbReference>
<dbReference type="PANTHER" id="PTHR11360">
    <property type="entry name" value="MONOCARBOXYLATE TRANSPORTER"/>
    <property type="match status" value="1"/>
</dbReference>
<dbReference type="PROSITE" id="PS50850">
    <property type="entry name" value="MFS"/>
    <property type="match status" value="1"/>
</dbReference>
<feature type="transmembrane region" description="Helical" evidence="5">
    <location>
        <begin position="317"/>
        <end position="342"/>
    </location>
</feature>
<dbReference type="InterPro" id="IPR020846">
    <property type="entry name" value="MFS_dom"/>
</dbReference>
<dbReference type="InterPro" id="IPR036259">
    <property type="entry name" value="MFS_trans_sf"/>
</dbReference>
<feature type="transmembrane region" description="Helical" evidence="5">
    <location>
        <begin position="16"/>
        <end position="38"/>
    </location>
</feature>
<dbReference type="AlphaFoldDB" id="A0A2T1GFH5"/>
<feature type="transmembrane region" description="Helical" evidence="5">
    <location>
        <begin position="385"/>
        <end position="404"/>
    </location>
</feature>
<dbReference type="GO" id="GO:0022857">
    <property type="term" value="F:transmembrane transporter activity"/>
    <property type="evidence" value="ECO:0007669"/>
    <property type="project" value="InterPro"/>
</dbReference>
<keyword evidence="3 5" id="KW-1133">Transmembrane helix</keyword>
<comment type="subcellular location">
    <subcellularLocation>
        <location evidence="1">Cell membrane</location>
        <topology evidence="1">Multi-pass membrane protein</topology>
    </subcellularLocation>
</comment>
<dbReference type="InterPro" id="IPR050327">
    <property type="entry name" value="Proton-linked_MCT"/>
</dbReference>
<feature type="transmembrane region" description="Helical" evidence="5">
    <location>
        <begin position="88"/>
        <end position="107"/>
    </location>
</feature>
<feature type="transmembrane region" description="Helical" evidence="5">
    <location>
        <begin position="354"/>
        <end position="373"/>
    </location>
</feature>
<evidence type="ECO:0000256" key="5">
    <source>
        <dbReference type="SAM" id="Phobius"/>
    </source>
</evidence>
<dbReference type="EMBL" id="PVWO01000130">
    <property type="protein sequence ID" value="PSB56363.1"/>
    <property type="molecule type" value="Genomic_DNA"/>
</dbReference>
<dbReference type="RefSeq" id="WP_106304707.1">
    <property type="nucleotide sequence ID" value="NZ_PVWO01000130.1"/>
</dbReference>
<evidence type="ECO:0000313" key="7">
    <source>
        <dbReference type="EMBL" id="PSB56363.1"/>
    </source>
</evidence>
<feature type="transmembrane region" description="Helical" evidence="5">
    <location>
        <begin position="293"/>
        <end position="311"/>
    </location>
</feature>
<dbReference type="GO" id="GO:0005886">
    <property type="term" value="C:plasma membrane"/>
    <property type="evidence" value="ECO:0007669"/>
    <property type="project" value="UniProtKB-SubCell"/>
</dbReference>
<feature type="transmembrane region" description="Helical" evidence="5">
    <location>
        <begin position="227"/>
        <end position="248"/>
    </location>
</feature>
<dbReference type="Gene3D" id="1.20.1250.20">
    <property type="entry name" value="MFS general substrate transporter like domains"/>
    <property type="match status" value="2"/>
</dbReference>
<dbReference type="OrthoDB" id="182417at2"/>
<evidence type="ECO:0000256" key="1">
    <source>
        <dbReference type="ARBA" id="ARBA00004651"/>
    </source>
</evidence>
<dbReference type="PANTHER" id="PTHR11360:SF304">
    <property type="entry name" value="MFS DOMAIN-CONTAINING PROTEIN"/>
    <property type="match status" value="1"/>
</dbReference>
<keyword evidence="2 5" id="KW-0812">Transmembrane</keyword>
<dbReference type="SUPFAM" id="SSF103473">
    <property type="entry name" value="MFS general substrate transporter"/>
    <property type="match status" value="1"/>
</dbReference>
<keyword evidence="8" id="KW-1185">Reference proteome</keyword>
<organism evidence="7 8">
    <name type="scientific">Chamaesiphon polymorphus CCALA 037</name>
    <dbReference type="NCBI Taxonomy" id="2107692"/>
    <lineage>
        <taxon>Bacteria</taxon>
        <taxon>Bacillati</taxon>
        <taxon>Cyanobacteriota</taxon>
        <taxon>Cyanophyceae</taxon>
        <taxon>Gomontiellales</taxon>
        <taxon>Chamaesiphonaceae</taxon>
        <taxon>Chamaesiphon</taxon>
    </lineage>
</organism>
<evidence type="ECO:0000256" key="4">
    <source>
        <dbReference type="ARBA" id="ARBA00023136"/>
    </source>
</evidence>
<feature type="transmembrane region" description="Helical" evidence="5">
    <location>
        <begin position="176"/>
        <end position="194"/>
    </location>
</feature>
<evidence type="ECO:0000256" key="2">
    <source>
        <dbReference type="ARBA" id="ARBA00022692"/>
    </source>
</evidence>
<evidence type="ECO:0000256" key="3">
    <source>
        <dbReference type="ARBA" id="ARBA00022989"/>
    </source>
</evidence>
<gene>
    <name evidence="7" type="ORF">C7B77_12120</name>
</gene>
<feature type="transmembrane region" description="Helical" evidence="5">
    <location>
        <begin position="260"/>
        <end position="281"/>
    </location>
</feature>
<proteinExistence type="predicted"/>
<reference evidence="7 8" key="1">
    <citation type="submission" date="2018-03" db="EMBL/GenBank/DDBJ databases">
        <title>The ancient ancestry and fast evolution of plastids.</title>
        <authorList>
            <person name="Moore K.R."/>
            <person name="Magnabosco C."/>
            <person name="Momper L."/>
            <person name="Gold D.A."/>
            <person name="Bosak T."/>
            <person name="Fournier G.P."/>
        </authorList>
    </citation>
    <scope>NUCLEOTIDE SEQUENCE [LARGE SCALE GENOMIC DNA]</scope>
    <source>
        <strain evidence="7 8">CCALA 037</strain>
    </source>
</reference>
<dbReference type="Pfam" id="PF07690">
    <property type="entry name" value="MFS_1"/>
    <property type="match status" value="1"/>
</dbReference>
<accession>A0A2T1GFH5</accession>
<evidence type="ECO:0000313" key="8">
    <source>
        <dbReference type="Proteomes" id="UP000238937"/>
    </source>
</evidence>
<feature type="transmembrane region" description="Helical" evidence="5">
    <location>
        <begin position="146"/>
        <end position="170"/>
    </location>
</feature>
<feature type="transmembrane region" description="Helical" evidence="5">
    <location>
        <begin position="113"/>
        <end position="134"/>
    </location>
</feature>
<keyword evidence="4 5" id="KW-0472">Membrane</keyword>